<dbReference type="Proteomes" id="UP000199019">
    <property type="component" value="Unassembled WGS sequence"/>
</dbReference>
<gene>
    <name evidence="1" type="ORF">SAMN05216199_2604</name>
</gene>
<dbReference type="AlphaFoldDB" id="A0A1H9VWH4"/>
<sequence>MAHTVLYLPVPGLEPYIRWRHEVEGPEWLSPDEDHVHAHLTVLGPFVPEPELTPQVHADLAAVFADAEPFTFTLEEVRVFPSGLVYLHPEPAEPFTRLTDAVTARFPDHLPYAGEFAPVPHLSLCALGPERDLDVVRAELASALPVQTVAEEVWLVRYEEHGTRRLRRYPLGRGHEGGRSCALTG</sequence>
<proteinExistence type="predicted"/>
<dbReference type="STRING" id="587636.SAMN05216199_2604"/>
<dbReference type="GO" id="GO:0016874">
    <property type="term" value="F:ligase activity"/>
    <property type="evidence" value="ECO:0007669"/>
    <property type="project" value="UniProtKB-KW"/>
</dbReference>
<reference evidence="2" key="1">
    <citation type="submission" date="2016-10" db="EMBL/GenBank/DDBJ databases">
        <authorList>
            <person name="Varghese N."/>
            <person name="Submissions S."/>
        </authorList>
    </citation>
    <scope>NUCLEOTIDE SEQUENCE [LARGE SCALE GENOMIC DNA]</scope>
    <source>
        <strain evidence="2">CGMCC 1.6963</strain>
    </source>
</reference>
<evidence type="ECO:0000313" key="2">
    <source>
        <dbReference type="Proteomes" id="UP000199019"/>
    </source>
</evidence>
<dbReference type="InterPro" id="IPR009097">
    <property type="entry name" value="Cyclic_Pdiesterase"/>
</dbReference>
<protein>
    <submittedName>
        <fullName evidence="1">2'-5' RNA ligase superfamily protein</fullName>
    </submittedName>
</protein>
<name>A0A1H9VWH4_9MICO</name>
<dbReference type="RefSeq" id="WP_177180339.1">
    <property type="nucleotide sequence ID" value="NZ_FOHB01000004.1"/>
</dbReference>
<dbReference type="Pfam" id="PF13563">
    <property type="entry name" value="2_5_RNA_ligase2"/>
    <property type="match status" value="1"/>
</dbReference>
<dbReference type="Gene3D" id="3.90.1140.10">
    <property type="entry name" value="Cyclic phosphodiesterase"/>
    <property type="match status" value="1"/>
</dbReference>
<dbReference type="EMBL" id="FOHB01000004">
    <property type="protein sequence ID" value="SES25871.1"/>
    <property type="molecule type" value="Genomic_DNA"/>
</dbReference>
<organism evidence="1 2">
    <name type="scientific">Pedococcus cremeus</name>
    <dbReference type="NCBI Taxonomy" id="587636"/>
    <lineage>
        <taxon>Bacteria</taxon>
        <taxon>Bacillati</taxon>
        <taxon>Actinomycetota</taxon>
        <taxon>Actinomycetes</taxon>
        <taxon>Micrococcales</taxon>
        <taxon>Intrasporangiaceae</taxon>
        <taxon>Pedococcus</taxon>
    </lineage>
</organism>
<accession>A0A1H9VWH4</accession>
<evidence type="ECO:0000313" key="1">
    <source>
        <dbReference type="EMBL" id="SES25871.1"/>
    </source>
</evidence>
<dbReference type="SUPFAM" id="SSF55144">
    <property type="entry name" value="LigT-like"/>
    <property type="match status" value="1"/>
</dbReference>
<keyword evidence="1" id="KW-0436">Ligase</keyword>
<keyword evidence="2" id="KW-1185">Reference proteome</keyword>